<dbReference type="InterPro" id="IPR001452">
    <property type="entry name" value="SH3_domain"/>
</dbReference>
<dbReference type="PANTHER" id="PTHR45818">
    <property type="entry name" value="PROTEIN VAV"/>
    <property type="match status" value="1"/>
</dbReference>
<sequence>MESESTLWRDCAVWLVKCTALPADHRSTWPNAEVIDLAKTLQDGVVLCQLLHILKPGCLDLNTILRPQMSGFISGKNIRLFLDTCLTKHFAMRNEHLFEASMLSELTNFYKVLECLSLLSKTQTVQARGFPYFPKTEPKNQVEYYNIDSYKNLDDIDDGPVDDGEELFDARLTETSRTEDHIYQDLCYDKLPIRRPEDLPEPRDKREFCIRELLDTERNYLTALEMIVDKFLKPIKDGLTGDDILTVFINIEDLTKLHGDFHTELRRLCRTPGLVFEAQLQDIFEKYRMRFTAYGRYCAELPKAQKRLDELCSKSERINEAVKKCQNETNDGKFRLRDLLSVPMQRILKYHLLLRELVKQSASLPQEQQAAVARSLMIMADIAMYINEVKRDSEMIDLIKSVEDSITDLQMPENLHLTSYGHLHIDGIVRFRPHESTTPKTRHIFVFDRVMLIVKPTKAVFTYQDALIMDEFRVDETVPNKPVKDKWSHQWHVFNFKDHRLAYTMAVKTDAERKRWIAAIKMALDNLSPPDSKKCATHLPVFATFGEPTLCVVCDRLLRGTFFQGYRCSVCSQAVHKECIANFKDCGKPSIRPRSAHRPSSATFSTASTASVSRSPRTASMGTFPNSSNRSTFDFGGLKKSSSDLCESSEFPNSRSASSNGNQENDHAVVQLPAASRNSLVSPISPNPTSPFNPFSPATHGHFTYRTEEEEAMLVYPWFAGCMDRGRAEEFLQRFNNGTFLVRISAKADPKPYKAISVKYDDKPRHIKILYNSDQNCYLAPNKFFKSVPELVAWYETHSLADSFQGMNCTLRIPYKKALLPQDSGSSGAVAGTAYPRAIVKYNFSATSPNMLTIKVGDEVEILGRSGEQRGWWKGRCNGRVGYFPLSYVEESPSILPGTTV</sequence>
<evidence type="ECO:0000256" key="6">
    <source>
        <dbReference type="ARBA" id="ARBA00022833"/>
    </source>
</evidence>
<evidence type="ECO:0000313" key="18">
    <source>
        <dbReference type="Proteomes" id="UP000192578"/>
    </source>
</evidence>
<protein>
    <submittedName>
        <fullName evidence="17">Protein vav</fullName>
    </submittedName>
</protein>
<dbReference type="InterPro" id="IPR022613">
    <property type="entry name" value="CH_CAMSAP_2"/>
</dbReference>
<dbReference type="InterPro" id="IPR036860">
    <property type="entry name" value="SH2_dom_sf"/>
</dbReference>
<evidence type="ECO:0000256" key="3">
    <source>
        <dbReference type="ARBA" id="ARBA00022658"/>
    </source>
</evidence>
<feature type="domain" description="PH" evidence="13">
    <location>
        <begin position="416"/>
        <end position="525"/>
    </location>
</feature>
<dbReference type="PROSITE" id="PS00741">
    <property type="entry name" value="DH_1"/>
    <property type="match status" value="1"/>
</dbReference>
<dbReference type="PROSITE" id="PS50001">
    <property type="entry name" value="SH2"/>
    <property type="match status" value="1"/>
</dbReference>
<evidence type="ECO:0000256" key="4">
    <source>
        <dbReference type="ARBA" id="ARBA00022723"/>
    </source>
</evidence>
<dbReference type="InterPro" id="IPR035899">
    <property type="entry name" value="DBL_dom_sf"/>
</dbReference>
<dbReference type="Pfam" id="PF11971">
    <property type="entry name" value="CAMSAP_CH"/>
    <property type="match status" value="1"/>
</dbReference>
<keyword evidence="6" id="KW-0862">Zinc</keyword>
<dbReference type="PROSITE" id="PS50010">
    <property type="entry name" value="DH_2"/>
    <property type="match status" value="1"/>
</dbReference>
<keyword evidence="7 8" id="KW-0727">SH2 domain</keyword>
<dbReference type="Proteomes" id="UP000192578">
    <property type="component" value="Unassembled WGS sequence"/>
</dbReference>
<dbReference type="SUPFAM" id="SSF48065">
    <property type="entry name" value="DBL homology domain (DH-domain)"/>
    <property type="match status" value="1"/>
</dbReference>
<organism evidence="17 18">
    <name type="scientific">Hypsibius exemplaris</name>
    <name type="common">Freshwater tardigrade</name>
    <dbReference type="NCBI Taxonomy" id="2072580"/>
    <lineage>
        <taxon>Eukaryota</taxon>
        <taxon>Metazoa</taxon>
        <taxon>Ecdysozoa</taxon>
        <taxon>Tardigrada</taxon>
        <taxon>Eutardigrada</taxon>
        <taxon>Parachela</taxon>
        <taxon>Hypsibioidea</taxon>
        <taxon>Hypsibiidae</taxon>
        <taxon>Hypsibius</taxon>
    </lineage>
</organism>
<dbReference type="Gene3D" id="3.30.60.20">
    <property type="match status" value="1"/>
</dbReference>
<name>A0A1W0WXI8_HYPEX</name>
<feature type="domain" description="Phorbol-ester/DAG-type" evidence="16">
    <location>
        <begin position="537"/>
        <end position="586"/>
    </location>
</feature>
<dbReference type="SMART" id="SM00326">
    <property type="entry name" value="SH3"/>
    <property type="match status" value="1"/>
</dbReference>
<evidence type="ECO:0000259" key="16">
    <source>
        <dbReference type="PROSITE" id="PS50081"/>
    </source>
</evidence>
<dbReference type="GO" id="GO:0035556">
    <property type="term" value="P:intracellular signal transduction"/>
    <property type="evidence" value="ECO:0007669"/>
    <property type="project" value="InterPro"/>
</dbReference>
<dbReference type="Gene3D" id="2.30.29.30">
    <property type="entry name" value="Pleckstrin-homology domain (PH domain)/Phosphotyrosine-binding domain (PTB)"/>
    <property type="match status" value="1"/>
</dbReference>
<dbReference type="PROSITE" id="PS50003">
    <property type="entry name" value="PH_DOMAIN"/>
    <property type="match status" value="1"/>
</dbReference>
<keyword evidence="2" id="KW-0597">Phosphoprotein</keyword>
<dbReference type="Pfam" id="PF00017">
    <property type="entry name" value="SH2"/>
    <property type="match status" value="1"/>
</dbReference>
<dbReference type="PROSITE" id="PS50021">
    <property type="entry name" value="CH"/>
    <property type="match status" value="1"/>
</dbReference>
<keyword evidence="3" id="KW-0344">Guanine-nucleotide releasing factor</keyword>
<feature type="region of interest" description="Disordered" evidence="10">
    <location>
        <begin position="591"/>
        <end position="626"/>
    </location>
</feature>
<dbReference type="SMART" id="SM00252">
    <property type="entry name" value="SH2"/>
    <property type="match status" value="1"/>
</dbReference>
<feature type="domain" description="DH" evidence="14">
    <location>
        <begin position="205"/>
        <end position="389"/>
    </location>
</feature>
<dbReference type="Pfam" id="PF00018">
    <property type="entry name" value="SH3_1"/>
    <property type="match status" value="1"/>
</dbReference>
<feature type="compositionally biased region" description="Low complexity" evidence="10">
    <location>
        <begin position="598"/>
        <end position="620"/>
    </location>
</feature>
<feature type="domain" description="SH3" evidence="12">
    <location>
        <begin position="833"/>
        <end position="894"/>
    </location>
</feature>
<dbReference type="EMBL" id="MTYJ01000035">
    <property type="protein sequence ID" value="OQV19931.1"/>
    <property type="molecule type" value="Genomic_DNA"/>
</dbReference>
<evidence type="ECO:0000259" key="15">
    <source>
        <dbReference type="PROSITE" id="PS50021"/>
    </source>
</evidence>
<proteinExistence type="predicted"/>
<dbReference type="OrthoDB" id="5340910at2759"/>
<dbReference type="Gene3D" id="2.30.30.40">
    <property type="entry name" value="SH3 Domains"/>
    <property type="match status" value="1"/>
</dbReference>
<dbReference type="Gene3D" id="1.10.418.10">
    <property type="entry name" value="Calponin-like domain"/>
    <property type="match status" value="1"/>
</dbReference>
<keyword evidence="18" id="KW-1185">Reference proteome</keyword>
<evidence type="ECO:0000256" key="1">
    <source>
        <dbReference type="ARBA" id="ARBA00022443"/>
    </source>
</evidence>
<accession>A0A1W0WXI8</accession>
<dbReference type="Pfam" id="PF00621">
    <property type="entry name" value="RhoGEF"/>
    <property type="match status" value="1"/>
</dbReference>
<evidence type="ECO:0000256" key="2">
    <source>
        <dbReference type="ARBA" id="ARBA00022553"/>
    </source>
</evidence>
<dbReference type="CDD" id="cd20810">
    <property type="entry name" value="C1_VAV"/>
    <property type="match status" value="1"/>
</dbReference>
<dbReference type="GO" id="GO:0016477">
    <property type="term" value="P:cell migration"/>
    <property type="evidence" value="ECO:0007669"/>
    <property type="project" value="TreeGrafter"/>
</dbReference>
<evidence type="ECO:0000259" key="11">
    <source>
        <dbReference type="PROSITE" id="PS50001"/>
    </source>
</evidence>
<dbReference type="PROSITE" id="PS50002">
    <property type="entry name" value="SH3"/>
    <property type="match status" value="1"/>
</dbReference>
<dbReference type="InterPro" id="IPR036028">
    <property type="entry name" value="SH3-like_dom_sf"/>
</dbReference>
<dbReference type="InterPro" id="IPR000219">
    <property type="entry name" value="DH_dom"/>
</dbReference>
<dbReference type="Gene3D" id="1.20.900.10">
    <property type="entry name" value="Dbl homology (DH) domain"/>
    <property type="match status" value="1"/>
</dbReference>
<dbReference type="InterPro" id="IPR002219">
    <property type="entry name" value="PKC_DAG/PE"/>
</dbReference>
<dbReference type="CDD" id="cd00160">
    <property type="entry name" value="RhoGEF"/>
    <property type="match status" value="1"/>
</dbReference>
<evidence type="ECO:0000313" key="17">
    <source>
        <dbReference type="EMBL" id="OQV19931.1"/>
    </source>
</evidence>
<dbReference type="InterPro" id="IPR001849">
    <property type="entry name" value="PH_domain"/>
</dbReference>
<evidence type="ECO:0000259" key="12">
    <source>
        <dbReference type="PROSITE" id="PS50002"/>
    </source>
</evidence>
<evidence type="ECO:0000256" key="8">
    <source>
        <dbReference type="PROSITE-ProRule" id="PRU00191"/>
    </source>
</evidence>
<dbReference type="GO" id="GO:0005737">
    <property type="term" value="C:cytoplasm"/>
    <property type="evidence" value="ECO:0007669"/>
    <property type="project" value="TreeGrafter"/>
</dbReference>
<evidence type="ECO:0000256" key="5">
    <source>
        <dbReference type="ARBA" id="ARBA00022771"/>
    </source>
</evidence>
<dbReference type="InterPro" id="IPR000980">
    <property type="entry name" value="SH2"/>
</dbReference>
<dbReference type="InterPro" id="IPR001331">
    <property type="entry name" value="GDS_CDC24_CS"/>
</dbReference>
<evidence type="ECO:0000256" key="9">
    <source>
        <dbReference type="PROSITE-ProRule" id="PRU00192"/>
    </source>
</evidence>
<evidence type="ECO:0000256" key="10">
    <source>
        <dbReference type="SAM" id="MobiDB-lite"/>
    </source>
</evidence>
<dbReference type="GO" id="GO:0008270">
    <property type="term" value="F:zinc ion binding"/>
    <property type="evidence" value="ECO:0007669"/>
    <property type="project" value="UniProtKB-KW"/>
</dbReference>
<evidence type="ECO:0000259" key="14">
    <source>
        <dbReference type="PROSITE" id="PS50010"/>
    </source>
</evidence>
<dbReference type="Gene3D" id="3.30.505.10">
    <property type="entry name" value="SH2 domain"/>
    <property type="match status" value="1"/>
</dbReference>
<dbReference type="PANTHER" id="PTHR45818:SF3">
    <property type="entry name" value="PROTEIN VAV"/>
    <property type="match status" value="1"/>
</dbReference>
<dbReference type="SUPFAM" id="SSF57889">
    <property type="entry name" value="Cysteine-rich domain"/>
    <property type="match status" value="1"/>
</dbReference>
<comment type="caution">
    <text evidence="17">The sequence shown here is derived from an EMBL/GenBank/DDBJ whole genome shotgun (WGS) entry which is preliminary data.</text>
</comment>
<dbReference type="InterPro" id="IPR001715">
    <property type="entry name" value="CH_dom"/>
</dbReference>
<dbReference type="GO" id="GO:0005085">
    <property type="term" value="F:guanyl-nucleotide exchange factor activity"/>
    <property type="evidence" value="ECO:0007669"/>
    <property type="project" value="UniProtKB-KW"/>
</dbReference>
<dbReference type="SUPFAM" id="SSF50044">
    <property type="entry name" value="SH3-domain"/>
    <property type="match status" value="1"/>
</dbReference>
<dbReference type="Pfam" id="PF22697">
    <property type="entry name" value="SOS1_NGEF_PH"/>
    <property type="match status" value="1"/>
</dbReference>
<dbReference type="SMART" id="SM00033">
    <property type="entry name" value="CH"/>
    <property type="match status" value="1"/>
</dbReference>
<evidence type="ECO:0000256" key="7">
    <source>
        <dbReference type="ARBA" id="ARBA00022999"/>
    </source>
</evidence>
<feature type="domain" description="Calponin-homology (CH)" evidence="15">
    <location>
        <begin position="5"/>
        <end position="124"/>
    </location>
</feature>
<evidence type="ECO:0000259" key="13">
    <source>
        <dbReference type="PROSITE" id="PS50003"/>
    </source>
</evidence>
<dbReference type="SMART" id="SM00325">
    <property type="entry name" value="RhoGEF"/>
    <property type="match status" value="1"/>
</dbReference>
<dbReference type="SUPFAM" id="SSF50729">
    <property type="entry name" value="PH domain-like"/>
    <property type="match status" value="1"/>
</dbReference>
<dbReference type="SMART" id="SM00233">
    <property type="entry name" value="PH"/>
    <property type="match status" value="1"/>
</dbReference>
<reference evidence="18" key="1">
    <citation type="submission" date="2017-01" db="EMBL/GenBank/DDBJ databases">
        <title>Comparative genomics of anhydrobiosis in the tardigrade Hypsibius dujardini.</title>
        <authorList>
            <person name="Yoshida Y."/>
            <person name="Koutsovoulos G."/>
            <person name="Laetsch D."/>
            <person name="Stevens L."/>
            <person name="Kumar S."/>
            <person name="Horikawa D."/>
            <person name="Ishino K."/>
            <person name="Komine S."/>
            <person name="Tomita M."/>
            <person name="Blaxter M."/>
            <person name="Arakawa K."/>
        </authorList>
    </citation>
    <scope>NUCLEOTIDE SEQUENCE [LARGE SCALE GENOMIC DNA]</scope>
    <source>
        <strain evidence="18">Z151</strain>
    </source>
</reference>
<keyword evidence="5" id="KW-0863">Zinc-finger</keyword>
<gene>
    <name evidence="17" type="ORF">BV898_06198</name>
</gene>
<dbReference type="InterPro" id="IPR036872">
    <property type="entry name" value="CH_dom_sf"/>
</dbReference>
<dbReference type="SUPFAM" id="SSF47576">
    <property type="entry name" value="Calponin-homology domain, CH-domain"/>
    <property type="match status" value="1"/>
</dbReference>
<dbReference type="SMART" id="SM00109">
    <property type="entry name" value="C1"/>
    <property type="match status" value="1"/>
</dbReference>
<dbReference type="AlphaFoldDB" id="A0A1W0WXI8"/>
<dbReference type="CDD" id="cd21201">
    <property type="entry name" value="CH_VAV"/>
    <property type="match status" value="1"/>
</dbReference>
<dbReference type="Pfam" id="PF00130">
    <property type="entry name" value="C1_1"/>
    <property type="match status" value="1"/>
</dbReference>
<dbReference type="InterPro" id="IPR055251">
    <property type="entry name" value="SOS1_NGEF_PH"/>
</dbReference>
<keyword evidence="1 9" id="KW-0728">SH3 domain</keyword>
<dbReference type="SUPFAM" id="SSF55550">
    <property type="entry name" value="SH2 domain"/>
    <property type="match status" value="1"/>
</dbReference>
<feature type="domain" description="SH2" evidence="11">
    <location>
        <begin position="718"/>
        <end position="815"/>
    </location>
</feature>
<dbReference type="InterPro" id="IPR046349">
    <property type="entry name" value="C1-like_sf"/>
</dbReference>
<keyword evidence="4" id="KW-0479">Metal-binding</keyword>
<dbReference type="InterPro" id="IPR011993">
    <property type="entry name" value="PH-like_dom_sf"/>
</dbReference>
<dbReference type="PROSITE" id="PS50081">
    <property type="entry name" value="ZF_DAG_PE_2"/>
    <property type="match status" value="1"/>
</dbReference>